<feature type="domain" description="RING-type" evidence="3">
    <location>
        <begin position="10"/>
        <end position="56"/>
    </location>
</feature>
<protein>
    <recommendedName>
        <fullName evidence="3">RING-type domain-containing protein</fullName>
    </recommendedName>
</protein>
<dbReference type="GO" id="GO:0008270">
    <property type="term" value="F:zinc ion binding"/>
    <property type="evidence" value="ECO:0007669"/>
    <property type="project" value="UniProtKB-KW"/>
</dbReference>
<dbReference type="Proteomes" id="UP000054144">
    <property type="component" value="Unassembled WGS sequence"/>
</dbReference>
<evidence type="ECO:0000256" key="1">
    <source>
        <dbReference type="PROSITE-ProRule" id="PRU00175"/>
    </source>
</evidence>
<dbReference type="AlphaFoldDB" id="A0A0D7A0R7"/>
<evidence type="ECO:0000313" key="5">
    <source>
        <dbReference type="Proteomes" id="UP000054144"/>
    </source>
</evidence>
<keyword evidence="1" id="KW-0479">Metal-binding</keyword>
<proteinExistence type="predicted"/>
<evidence type="ECO:0000256" key="2">
    <source>
        <dbReference type="SAM" id="MobiDB-lite"/>
    </source>
</evidence>
<keyword evidence="5" id="KW-1185">Reference proteome</keyword>
<accession>A0A0D7A0R7</accession>
<feature type="compositionally biased region" description="Polar residues" evidence="2">
    <location>
        <begin position="268"/>
        <end position="281"/>
    </location>
</feature>
<feature type="region of interest" description="Disordered" evidence="2">
    <location>
        <begin position="261"/>
        <end position="487"/>
    </location>
</feature>
<keyword evidence="1" id="KW-0862">Zinc</keyword>
<sequence>MPMLSISDSCLVCAEEWGPLRPLHSIPCGHILCERCCSHIIDTTPSRLSPLCPFCREPFTRDGIRLIRMDFSTSGWSTPRTAEAHGMAHLHDEAWKQKADKVLSSDRKSSRGRSDARRLEDRVAKIASKKCSVEEVSRLHKELQDFLIKDPNPDDESISLFLSAALLRAILMNHLAHAESSKAQRATEAALRAELAKSRAALADLEDELRSHFRSLCIDDILTCRRSHALSLKAHECQTLQSELSRFRLLNSTLSPMSSLPFAEPESRIQSPTSSAASSRVHSPHASPPTSPTPYSQASMSRASHLRSASMQVSSLSSSRPTTPARTSTTSASSTYRSRTPAPPSRTGASTPTLSRIPAPAVPSLPQNMPPRYALTPAPIPSAPMSSASSASRSKTPGPASGSRSRRLSQPQPMALMMRSASSGERDQHERWIPSMPDSPTPTASSVSSGSANGARNLFNKFNLGRSTSSASAAAARGRDGRSTVQP</sequence>
<dbReference type="PROSITE" id="PS50089">
    <property type="entry name" value="ZF_RING_2"/>
    <property type="match status" value="1"/>
</dbReference>
<evidence type="ECO:0000259" key="3">
    <source>
        <dbReference type="PROSITE" id="PS50089"/>
    </source>
</evidence>
<feature type="compositionally biased region" description="Low complexity" evidence="2">
    <location>
        <begin position="465"/>
        <end position="476"/>
    </location>
</feature>
<dbReference type="EMBL" id="KN882092">
    <property type="protein sequence ID" value="KIY44315.1"/>
    <property type="molecule type" value="Genomic_DNA"/>
</dbReference>
<organism evidence="4 5">
    <name type="scientific">Fistulina hepatica ATCC 64428</name>
    <dbReference type="NCBI Taxonomy" id="1128425"/>
    <lineage>
        <taxon>Eukaryota</taxon>
        <taxon>Fungi</taxon>
        <taxon>Dikarya</taxon>
        <taxon>Basidiomycota</taxon>
        <taxon>Agaricomycotina</taxon>
        <taxon>Agaricomycetes</taxon>
        <taxon>Agaricomycetidae</taxon>
        <taxon>Agaricales</taxon>
        <taxon>Fistulinaceae</taxon>
        <taxon>Fistulina</taxon>
    </lineage>
</organism>
<evidence type="ECO:0000313" key="4">
    <source>
        <dbReference type="EMBL" id="KIY44315.1"/>
    </source>
</evidence>
<name>A0A0D7A0R7_9AGAR</name>
<dbReference type="InterPro" id="IPR001841">
    <property type="entry name" value="Znf_RING"/>
</dbReference>
<feature type="compositionally biased region" description="Low complexity" evidence="2">
    <location>
        <begin position="441"/>
        <end position="452"/>
    </location>
</feature>
<feature type="compositionally biased region" description="Basic and acidic residues" evidence="2">
    <location>
        <begin position="477"/>
        <end position="487"/>
    </location>
</feature>
<dbReference type="InterPro" id="IPR013083">
    <property type="entry name" value="Znf_RING/FYVE/PHD"/>
</dbReference>
<reference evidence="4 5" key="1">
    <citation type="journal article" date="2015" name="Fungal Genet. Biol.">
        <title>Evolution of novel wood decay mechanisms in Agaricales revealed by the genome sequences of Fistulina hepatica and Cylindrobasidium torrendii.</title>
        <authorList>
            <person name="Floudas D."/>
            <person name="Held B.W."/>
            <person name="Riley R."/>
            <person name="Nagy L.G."/>
            <person name="Koehler G."/>
            <person name="Ransdell A.S."/>
            <person name="Younus H."/>
            <person name="Chow J."/>
            <person name="Chiniquy J."/>
            <person name="Lipzen A."/>
            <person name="Tritt A."/>
            <person name="Sun H."/>
            <person name="Haridas S."/>
            <person name="LaButti K."/>
            <person name="Ohm R.A."/>
            <person name="Kues U."/>
            <person name="Blanchette R.A."/>
            <person name="Grigoriev I.V."/>
            <person name="Minto R.E."/>
            <person name="Hibbett D.S."/>
        </authorList>
    </citation>
    <scope>NUCLEOTIDE SEQUENCE [LARGE SCALE GENOMIC DNA]</scope>
    <source>
        <strain evidence="4 5">ATCC 64428</strain>
    </source>
</reference>
<keyword evidence="1" id="KW-0863">Zinc-finger</keyword>
<feature type="compositionally biased region" description="Low complexity" evidence="2">
    <location>
        <begin position="383"/>
        <end position="394"/>
    </location>
</feature>
<feature type="compositionally biased region" description="Low complexity" evidence="2">
    <location>
        <begin position="308"/>
        <end position="340"/>
    </location>
</feature>
<dbReference type="OrthoDB" id="6105938at2759"/>
<dbReference type="Gene3D" id="3.30.40.10">
    <property type="entry name" value="Zinc/RING finger domain, C3HC4 (zinc finger)"/>
    <property type="match status" value="1"/>
</dbReference>
<dbReference type="SUPFAM" id="SSF57850">
    <property type="entry name" value="RING/U-box"/>
    <property type="match status" value="1"/>
</dbReference>
<gene>
    <name evidence="4" type="ORF">FISHEDRAFT_77518</name>
</gene>